<dbReference type="EMBL" id="JASCZI010272251">
    <property type="protein sequence ID" value="MED6221300.1"/>
    <property type="molecule type" value="Genomic_DNA"/>
</dbReference>
<accession>A0ABU6ZH91</accession>
<sequence length="424" mass="46446">MGGVSSLPLKWCVCTMASVPPFDSSSTFTTFSFLRLVSATSCSELVKAVLPAPGRRAFWLDHENNPFPWVYWNPEVKDFTVYNLEPLEMAAFKFLVSHSASLPKRNKFTCRWILDSSDAEVGKFLDVKMKKTKLDNPLAMMADPAWMAPCAILPTGRPSATATATAAASAAGPTPAESSSQVPPVLTASATHKAKKQSSKREGPKVVNLKGEEGLKEDLSTDLQRKTQRKKGKEDDVYDRVLGDDSAWKHEVDPIKVGFSESFNYRKALDVGLTSAPLKEALVKMPPEQLLGESYHFSAKSLACLQVGVETSLATKVKAEKELSAALDQIEILKGERDLALAFLPFKEKANNLKDQLSEKTSEYQSALDRITQLEEDNMVLKTQLESCQLSLEGEKNRSATTEKQVGSLTASLKTCLSDLSTAN</sequence>
<comment type="caution">
    <text evidence="3">The sequence shown here is derived from an EMBL/GenBank/DDBJ whole genome shotgun (WGS) entry which is preliminary data.</text>
</comment>
<keyword evidence="1" id="KW-0175">Coiled coil</keyword>
<organism evidence="3 4">
    <name type="scientific">Stylosanthes scabra</name>
    <dbReference type="NCBI Taxonomy" id="79078"/>
    <lineage>
        <taxon>Eukaryota</taxon>
        <taxon>Viridiplantae</taxon>
        <taxon>Streptophyta</taxon>
        <taxon>Embryophyta</taxon>
        <taxon>Tracheophyta</taxon>
        <taxon>Spermatophyta</taxon>
        <taxon>Magnoliopsida</taxon>
        <taxon>eudicotyledons</taxon>
        <taxon>Gunneridae</taxon>
        <taxon>Pentapetalae</taxon>
        <taxon>rosids</taxon>
        <taxon>fabids</taxon>
        <taxon>Fabales</taxon>
        <taxon>Fabaceae</taxon>
        <taxon>Papilionoideae</taxon>
        <taxon>50 kb inversion clade</taxon>
        <taxon>dalbergioids sensu lato</taxon>
        <taxon>Dalbergieae</taxon>
        <taxon>Pterocarpus clade</taxon>
        <taxon>Stylosanthes</taxon>
    </lineage>
</organism>
<reference evidence="3 4" key="1">
    <citation type="journal article" date="2023" name="Plants (Basel)">
        <title>Bridging the Gap: Combining Genomics and Transcriptomics Approaches to Understand Stylosanthes scabra, an Orphan Legume from the Brazilian Caatinga.</title>
        <authorList>
            <person name="Ferreira-Neto J.R.C."/>
            <person name="da Silva M.D."/>
            <person name="Binneck E."/>
            <person name="de Melo N.F."/>
            <person name="da Silva R.H."/>
            <person name="de Melo A.L.T.M."/>
            <person name="Pandolfi V."/>
            <person name="Bustamante F.O."/>
            <person name="Brasileiro-Vidal A.C."/>
            <person name="Benko-Iseppon A.M."/>
        </authorList>
    </citation>
    <scope>NUCLEOTIDE SEQUENCE [LARGE SCALE GENOMIC DNA]</scope>
    <source>
        <tissue evidence="3">Leaves</tissue>
    </source>
</reference>
<feature type="region of interest" description="Disordered" evidence="2">
    <location>
        <begin position="164"/>
        <end position="235"/>
    </location>
</feature>
<evidence type="ECO:0000313" key="4">
    <source>
        <dbReference type="Proteomes" id="UP001341840"/>
    </source>
</evidence>
<evidence type="ECO:0000313" key="3">
    <source>
        <dbReference type="EMBL" id="MED6221300.1"/>
    </source>
</evidence>
<protein>
    <submittedName>
        <fullName evidence="3">Uncharacterized protein</fullName>
    </submittedName>
</protein>
<gene>
    <name evidence="3" type="ORF">PIB30_053084</name>
</gene>
<evidence type="ECO:0000256" key="1">
    <source>
        <dbReference type="SAM" id="Coils"/>
    </source>
</evidence>
<keyword evidence="4" id="KW-1185">Reference proteome</keyword>
<name>A0ABU6ZH91_9FABA</name>
<feature type="coiled-coil region" evidence="1">
    <location>
        <begin position="316"/>
        <end position="384"/>
    </location>
</feature>
<evidence type="ECO:0000256" key="2">
    <source>
        <dbReference type="SAM" id="MobiDB-lite"/>
    </source>
</evidence>
<feature type="compositionally biased region" description="Basic and acidic residues" evidence="2">
    <location>
        <begin position="199"/>
        <end position="225"/>
    </location>
</feature>
<feature type="compositionally biased region" description="Low complexity" evidence="2">
    <location>
        <begin position="164"/>
        <end position="180"/>
    </location>
</feature>
<dbReference type="Proteomes" id="UP001341840">
    <property type="component" value="Unassembled WGS sequence"/>
</dbReference>
<proteinExistence type="predicted"/>